<dbReference type="EMBL" id="WJQU01000001">
    <property type="protein sequence ID" value="KAJ6645892.1"/>
    <property type="molecule type" value="Genomic_DNA"/>
</dbReference>
<comment type="caution">
    <text evidence="3">The sequence shown here is derived from an EMBL/GenBank/DDBJ whole genome shotgun (WGS) entry which is preliminary data.</text>
</comment>
<name>A0A9Q0S574_9DIPT</name>
<evidence type="ECO:0000259" key="1">
    <source>
        <dbReference type="Pfam" id="PF00931"/>
    </source>
</evidence>
<dbReference type="OrthoDB" id="7617259at2759"/>
<accession>A0A9Q0S574</accession>
<evidence type="ECO:0000313" key="4">
    <source>
        <dbReference type="Proteomes" id="UP001151699"/>
    </source>
</evidence>
<dbReference type="Gene3D" id="3.40.50.300">
    <property type="entry name" value="P-loop containing nucleotide triphosphate hydrolases"/>
    <property type="match status" value="1"/>
</dbReference>
<dbReference type="PANTHER" id="PTHR35205">
    <property type="entry name" value="NB-ARC AND TPR DOMAIN PROTEIN"/>
    <property type="match status" value="1"/>
</dbReference>
<evidence type="ECO:0000313" key="3">
    <source>
        <dbReference type="EMBL" id="KAJ6645892.1"/>
    </source>
</evidence>
<protein>
    <recommendedName>
        <fullName evidence="5">NB-ARC domain-containing protein</fullName>
    </recommendedName>
</protein>
<proteinExistence type="predicted"/>
<feature type="domain" description="DUF7779" evidence="2">
    <location>
        <begin position="315"/>
        <end position="385"/>
    </location>
</feature>
<sequence>MADSFHNQGSVFQAGTVNAKIVNVVHNNYGKPISLETIFQADVPDINFVGRSPELELLKKATTGDPGPFLIAVVTGLGGVGKTQLIRKFIQDNEQSYNHIIWINSDQREQIEENFRTLAEELGIPTRFEGTYRKFDNISRDVFGRLATSNTSELRNLMVFDNVDKKTDCDFVFKIATSGKRPHVIITSRIQEWSDSIQLIKLEVFDTDVAIEYISKTLIDPNKKYKDSVEDKTKLAEKLQNFPLALKQATAHINHQRKMTTFRITDFIHNYNAQAVLGSTHFQNDIFNTYTQTTYKTWGITIDAIKKCGSIGSLAIRILNIIAYFNPDRIRRDIFFNLSFSESESDVKENVMLAVRLLVNYSMVDCQDDQSTLSIHRLVQQVQIVVLENSNMSINILRDGLSLVEKYDIFVEIYEHAIVVFLAAKHFAELIREFRTLPHVISKELYHCMKYSRAIDFGKKILHNLVQIFGEDGEIALLTKSSIALSHLELKEHIDEGFRMLEDKTKRNFRNRSC</sequence>
<dbReference type="InterPro" id="IPR002182">
    <property type="entry name" value="NB-ARC"/>
</dbReference>
<dbReference type="InterPro" id="IPR056681">
    <property type="entry name" value="DUF7779"/>
</dbReference>
<organism evidence="3 4">
    <name type="scientific">Pseudolycoriella hygida</name>
    <dbReference type="NCBI Taxonomy" id="35572"/>
    <lineage>
        <taxon>Eukaryota</taxon>
        <taxon>Metazoa</taxon>
        <taxon>Ecdysozoa</taxon>
        <taxon>Arthropoda</taxon>
        <taxon>Hexapoda</taxon>
        <taxon>Insecta</taxon>
        <taxon>Pterygota</taxon>
        <taxon>Neoptera</taxon>
        <taxon>Endopterygota</taxon>
        <taxon>Diptera</taxon>
        <taxon>Nematocera</taxon>
        <taxon>Sciaroidea</taxon>
        <taxon>Sciaridae</taxon>
        <taxon>Pseudolycoriella</taxon>
    </lineage>
</organism>
<dbReference type="PANTHER" id="PTHR35205:SF1">
    <property type="entry name" value="ZU5 DOMAIN-CONTAINING PROTEIN"/>
    <property type="match status" value="1"/>
</dbReference>
<dbReference type="AlphaFoldDB" id="A0A9Q0S574"/>
<dbReference type="InterPro" id="IPR027417">
    <property type="entry name" value="P-loop_NTPase"/>
</dbReference>
<dbReference type="GO" id="GO:0043531">
    <property type="term" value="F:ADP binding"/>
    <property type="evidence" value="ECO:0007669"/>
    <property type="project" value="InterPro"/>
</dbReference>
<keyword evidence="4" id="KW-1185">Reference proteome</keyword>
<reference evidence="3" key="1">
    <citation type="submission" date="2022-07" db="EMBL/GenBank/DDBJ databases">
        <authorList>
            <person name="Trinca V."/>
            <person name="Uliana J.V.C."/>
            <person name="Torres T.T."/>
            <person name="Ward R.J."/>
            <person name="Monesi N."/>
        </authorList>
    </citation>
    <scope>NUCLEOTIDE SEQUENCE</scope>
    <source>
        <strain evidence="3">HSMRA1968</strain>
        <tissue evidence="3">Whole embryos</tissue>
    </source>
</reference>
<gene>
    <name evidence="3" type="ORF">Bhyg_01101</name>
</gene>
<dbReference type="SUPFAM" id="SSF52540">
    <property type="entry name" value="P-loop containing nucleoside triphosphate hydrolases"/>
    <property type="match status" value="1"/>
</dbReference>
<dbReference type="Proteomes" id="UP001151699">
    <property type="component" value="Chromosome A"/>
</dbReference>
<evidence type="ECO:0008006" key="5">
    <source>
        <dbReference type="Google" id="ProtNLM"/>
    </source>
</evidence>
<dbReference type="Pfam" id="PF25000">
    <property type="entry name" value="DUF7779"/>
    <property type="match status" value="1"/>
</dbReference>
<evidence type="ECO:0000259" key="2">
    <source>
        <dbReference type="Pfam" id="PF25000"/>
    </source>
</evidence>
<feature type="domain" description="NB-ARC" evidence="1">
    <location>
        <begin position="65"/>
        <end position="211"/>
    </location>
</feature>
<dbReference type="Pfam" id="PF00931">
    <property type="entry name" value="NB-ARC"/>
    <property type="match status" value="1"/>
</dbReference>